<dbReference type="EMBL" id="BSXT01000288">
    <property type="protein sequence ID" value="GMF23419.1"/>
    <property type="molecule type" value="Genomic_DNA"/>
</dbReference>
<accession>A0A9W6U059</accession>
<dbReference type="InterPro" id="IPR013103">
    <property type="entry name" value="RVT_2"/>
</dbReference>
<keyword evidence="4" id="KW-1185">Reference proteome</keyword>
<evidence type="ECO:0000256" key="1">
    <source>
        <dbReference type="SAM" id="MobiDB-lite"/>
    </source>
</evidence>
<dbReference type="PANTHER" id="PTHR11439:SF440">
    <property type="entry name" value="INTEGRASE CATALYTIC DOMAIN-CONTAINING PROTEIN"/>
    <property type="match status" value="1"/>
</dbReference>
<feature type="domain" description="Reverse transcriptase Ty1/copia-type" evidence="2">
    <location>
        <begin position="28"/>
        <end position="119"/>
    </location>
</feature>
<dbReference type="Proteomes" id="UP001165121">
    <property type="component" value="Unassembled WGS sequence"/>
</dbReference>
<evidence type="ECO:0000259" key="2">
    <source>
        <dbReference type="Pfam" id="PF07727"/>
    </source>
</evidence>
<gene>
    <name evidence="3" type="ORF">Pfra01_000369700</name>
</gene>
<dbReference type="OrthoDB" id="97581at2759"/>
<sequence length="355" mass="40146">MEEGDEKRVELTRRQQHMEAGTKTASPAPIGCRWVFALKRDEKGQVVRHKARLVAKGYSQRQDVDYQETYSPVAYLNSIRAKLAKCCADGMEIKQCDVATVFLYGKLEEKIYMELPEGLRELLELAEAEGDDDVVYGRGKTEDEVEALPFDGDKPHVSGMRYPTCHLGRCCRVSRFLENPGQKHWDAGIKVVWYLLKPKDVGITYDGLLGTELVAYSDADWTGNRDDRRSESGMILMMCGAPVMWCSTFQKTVTLSSTEAEYMALSNCAEDCVWMRRLLKDIGAEQVGATVIYEDNQGAMALAKDIKPAPSTSTFATTSFVRWWRAKKSSWSTLSRRTSSLTSCLKVCRRRRYTT</sequence>
<proteinExistence type="predicted"/>
<feature type="compositionally biased region" description="Basic and acidic residues" evidence="1">
    <location>
        <begin position="1"/>
        <end position="17"/>
    </location>
</feature>
<dbReference type="Pfam" id="PF07727">
    <property type="entry name" value="RVT_2"/>
    <property type="match status" value="1"/>
</dbReference>
<protein>
    <submittedName>
        <fullName evidence="3">Unnamed protein product</fullName>
    </submittedName>
</protein>
<evidence type="ECO:0000313" key="3">
    <source>
        <dbReference type="EMBL" id="GMF23419.1"/>
    </source>
</evidence>
<dbReference type="CDD" id="cd09272">
    <property type="entry name" value="RNase_HI_RT_Ty1"/>
    <property type="match status" value="1"/>
</dbReference>
<organism evidence="3 4">
    <name type="scientific">Phytophthora fragariaefolia</name>
    <dbReference type="NCBI Taxonomy" id="1490495"/>
    <lineage>
        <taxon>Eukaryota</taxon>
        <taxon>Sar</taxon>
        <taxon>Stramenopiles</taxon>
        <taxon>Oomycota</taxon>
        <taxon>Peronosporomycetes</taxon>
        <taxon>Peronosporales</taxon>
        <taxon>Peronosporaceae</taxon>
        <taxon>Phytophthora</taxon>
    </lineage>
</organism>
<name>A0A9W6U059_9STRA</name>
<evidence type="ECO:0000313" key="4">
    <source>
        <dbReference type="Proteomes" id="UP001165121"/>
    </source>
</evidence>
<comment type="caution">
    <text evidence="3">The sequence shown here is derived from an EMBL/GenBank/DDBJ whole genome shotgun (WGS) entry which is preliminary data.</text>
</comment>
<feature type="region of interest" description="Disordered" evidence="1">
    <location>
        <begin position="1"/>
        <end position="25"/>
    </location>
</feature>
<dbReference type="PANTHER" id="PTHR11439">
    <property type="entry name" value="GAG-POL-RELATED RETROTRANSPOSON"/>
    <property type="match status" value="1"/>
</dbReference>
<reference evidence="3" key="1">
    <citation type="submission" date="2023-04" db="EMBL/GenBank/DDBJ databases">
        <title>Phytophthora fragariaefolia NBRC 109709.</title>
        <authorList>
            <person name="Ichikawa N."/>
            <person name="Sato H."/>
            <person name="Tonouchi N."/>
        </authorList>
    </citation>
    <scope>NUCLEOTIDE SEQUENCE</scope>
    <source>
        <strain evidence="3">NBRC 109709</strain>
    </source>
</reference>
<dbReference type="AlphaFoldDB" id="A0A9W6U059"/>